<evidence type="ECO:0000313" key="2">
    <source>
        <dbReference type="EMBL" id="TRY58146.1"/>
    </source>
</evidence>
<feature type="region of interest" description="Disordered" evidence="1">
    <location>
        <begin position="84"/>
        <end position="133"/>
    </location>
</feature>
<gene>
    <name evidence="2" type="ORF">DNTS_014190</name>
</gene>
<evidence type="ECO:0000256" key="1">
    <source>
        <dbReference type="SAM" id="MobiDB-lite"/>
    </source>
</evidence>
<keyword evidence="3" id="KW-1185">Reference proteome</keyword>
<accession>A0A553MY73</accession>
<feature type="region of interest" description="Disordered" evidence="1">
    <location>
        <begin position="1"/>
        <end position="56"/>
    </location>
</feature>
<organism evidence="2 3">
    <name type="scientific">Danionella cerebrum</name>
    <dbReference type="NCBI Taxonomy" id="2873325"/>
    <lineage>
        <taxon>Eukaryota</taxon>
        <taxon>Metazoa</taxon>
        <taxon>Chordata</taxon>
        <taxon>Craniata</taxon>
        <taxon>Vertebrata</taxon>
        <taxon>Euteleostomi</taxon>
        <taxon>Actinopterygii</taxon>
        <taxon>Neopterygii</taxon>
        <taxon>Teleostei</taxon>
        <taxon>Ostariophysi</taxon>
        <taxon>Cypriniformes</taxon>
        <taxon>Danionidae</taxon>
        <taxon>Danioninae</taxon>
        <taxon>Danionella</taxon>
    </lineage>
</organism>
<dbReference type="Proteomes" id="UP000316079">
    <property type="component" value="Unassembled WGS sequence"/>
</dbReference>
<dbReference type="AlphaFoldDB" id="A0A553MY73"/>
<dbReference type="STRING" id="623744.A0A553MY73"/>
<feature type="compositionally biased region" description="Pro residues" evidence="1">
    <location>
        <begin position="34"/>
        <end position="54"/>
    </location>
</feature>
<reference evidence="2 3" key="1">
    <citation type="journal article" date="2019" name="Sci. Data">
        <title>Hybrid genome assembly and annotation of Danionella translucida.</title>
        <authorList>
            <person name="Kadobianskyi M."/>
            <person name="Schulze L."/>
            <person name="Schuelke M."/>
            <person name="Judkewitz B."/>
        </authorList>
    </citation>
    <scope>NUCLEOTIDE SEQUENCE [LARGE SCALE GENOMIC DNA]</scope>
    <source>
        <strain evidence="2 3">Bolton</strain>
    </source>
</reference>
<protein>
    <submittedName>
        <fullName evidence="2">Uncharacterized protein</fullName>
    </submittedName>
</protein>
<feature type="compositionally biased region" description="Basic and acidic residues" evidence="1">
    <location>
        <begin position="95"/>
        <end position="123"/>
    </location>
</feature>
<feature type="compositionally biased region" description="Low complexity" evidence="1">
    <location>
        <begin position="19"/>
        <end position="33"/>
    </location>
</feature>
<name>A0A553MY73_9TELE</name>
<dbReference type="OrthoDB" id="270970at2759"/>
<feature type="compositionally biased region" description="Acidic residues" evidence="1">
    <location>
        <begin position="124"/>
        <end position="133"/>
    </location>
</feature>
<proteinExistence type="predicted"/>
<dbReference type="EMBL" id="SRMA01027204">
    <property type="protein sequence ID" value="TRY58146.1"/>
    <property type="molecule type" value="Genomic_DNA"/>
</dbReference>
<evidence type="ECO:0000313" key="3">
    <source>
        <dbReference type="Proteomes" id="UP000316079"/>
    </source>
</evidence>
<comment type="caution">
    <text evidence="2">The sequence shown here is derived from an EMBL/GenBank/DDBJ whole genome shotgun (WGS) entry which is preliminary data.</text>
</comment>
<sequence length="163" mass="17988">MSVSKPPPAHSHFPPNNQSSHLPLPPSTSSTPSPSTPPSAAGPPSPAVPPPPSPVKISMQEHFAINVCPGPILPIPQISDFFPRFHDFPITPPPPREKQVLKDKDKDGDKDGEKDRKREREQEENGEIADSDDDDSEFVSWLVTVARLFPFWGVSVLFRLLFL</sequence>